<keyword evidence="1" id="KW-0596">Phosphopantetheine</keyword>
<dbReference type="SUPFAM" id="SSF47336">
    <property type="entry name" value="ACP-like"/>
    <property type="match status" value="1"/>
</dbReference>
<dbReference type="InterPro" id="IPR036736">
    <property type="entry name" value="ACP-like_sf"/>
</dbReference>
<feature type="compositionally biased region" description="Polar residues" evidence="3">
    <location>
        <begin position="1"/>
        <end position="11"/>
    </location>
</feature>
<name>A0A3M0HVS8_9ACTN</name>
<dbReference type="InterPro" id="IPR009081">
    <property type="entry name" value="PP-bd_ACP"/>
</dbReference>
<feature type="domain" description="Carrier" evidence="4">
    <location>
        <begin position="25"/>
        <end position="106"/>
    </location>
</feature>
<keyword evidence="6" id="KW-1185">Reference proteome</keyword>
<evidence type="ECO:0000256" key="1">
    <source>
        <dbReference type="ARBA" id="ARBA00022450"/>
    </source>
</evidence>
<accession>A0A3M0HVS8</accession>
<dbReference type="SMART" id="SM00823">
    <property type="entry name" value="PKS_PP"/>
    <property type="match status" value="1"/>
</dbReference>
<protein>
    <recommendedName>
        <fullName evidence="4">Carrier domain-containing protein</fullName>
    </recommendedName>
</protein>
<gene>
    <name evidence="5" type="ORF">CTZ28_42045</name>
</gene>
<dbReference type="InterPro" id="IPR006162">
    <property type="entry name" value="Ppantetheine_attach_site"/>
</dbReference>
<feature type="region of interest" description="Disordered" evidence="3">
    <location>
        <begin position="1"/>
        <end position="33"/>
    </location>
</feature>
<dbReference type="RefSeq" id="WP_121895083.1">
    <property type="nucleotide sequence ID" value="NZ_PENI01000047.1"/>
</dbReference>
<dbReference type="AlphaFoldDB" id="A0A3M0HVS8"/>
<evidence type="ECO:0000259" key="4">
    <source>
        <dbReference type="PROSITE" id="PS50075"/>
    </source>
</evidence>
<dbReference type="GO" id="GO:0031177">
    <property type="term" value="F:phosphopantetheine binding"/>
    <property type="evidence" value="ECO:0007669"/>
    <property type="project" value="InterPro"/>
</dbReference>
<dbReference type="PROSITE" id="PS00012">
    <property type="entry name" value="PHOSPHOPANTETHEINE"/>
    <property type="match status" value="1"/>
</dbReference>
<dbReference type="InterPro" id="IPR020806">
    <property type="entry name" value="PKS_PP-bd"/>
</dbReference>
<evidence type="ECO:0000256" key="3">
    <source>
        <dbReference type="SAM" id="MobiDB-lite"/>
    </source>
</evidence>
<dbReference type="EMBL" id="PENI01000047">
    <property type="protein sequence ID" value="RMB80130.1"/>
    <property type="molecule type" value="Genomic_DNA"/>
</dbReference>
<dbReference type="Pfam" id="PF00550">
    <property type="entry name" value="PP-binding"/>
    <property type="match status" value="1"/>
</dbReference>
<evidence type="ECO:0000313" key="6">
    <source>
        <dbReference type="Proteomes" id="UP000270471"/>
    </source>
</evidence>
<evidence type="ECO:0000256" key="2">
    <source>
        <dbReference type="ARBA" id="ARBA00022553"/>
    </source>
</evidence>
<proteinExistence type="predicted"/>
<organism evidence="5 6">
    <name type="scientific">Streptomyces shenzhenensis</name>
    <dbReference type="NCBI Taxonomy" id="943815"/>
    <lineage>
        <taxon>Bacteria</taxon>
        <taxon>Bacillati</taxon>
        <taxon>Actinomycetota</taxon>
        <taxon>Actinomycetes</taxon>
        <taxon>Kitasatosporales</taxon>
        <taxon>Streptomycetaceae</taxon>
        <taxon>Streptomyces</taxon>
    </lineage>
</organism>
<reference evidence="5 6" key="1">
    <citation type="submission" date="2017-11" db="EMBL/GenBank/DDBJ databases">
        <title>Draft genome of actinobacteria isolated from guarana (Paullinia cupana (Mart.) Ducke.</title>
        <authorList>
            <person name="Siqueira K.A."/>
            <person name="Liotti R.G."/>
            <person name="Mendes T.A.O."/>
            <person name="Soares M.A."/>
        </authorList>
    </citation>
    <scope>NUCLEOTIDE SEQUENCE [LARGE SCALE GENOMIC DNA]</scope>
    <source>
        <strain evidence="5 6">193</strain>
    </source>
</reference>
<comment type="caution">
    <text evidence="5">The sequence shown here is derived from an EMBL/GenBank/DDBJ whole genome shotgun (WGS) entry which is preliminary data.</text>
</comment>
<dbReference type="Proteomes" id="UP000270471">
    <property type="component" value="Unassembled WGS sequence"/>
</dbReference>
<sequence>MAAARQHQTAPGSLKTAASAPGAPTRSGGPEHSLTAQVLGADAHKFQVGPTAIADANTLTDLGLDSLAVVELIGFLAADLGLQLQDDTLHPAMTVDEAVAVLRQGSAKS</sequence>
<dbReference type="GO" id="GO:0017000">
    <property type="term" value="P:antibiotic biosynthetic process"/>
    <property type="evidence" value="ECO:0007669"/>
    <property type="project" value="UniProtKB-ARBA"/>
</dbReference>
<evidence type="ECO:0000313" key="5">
    <source>
        <dbReference type="EMBL" id="RMB80130.1"/>
    </source>
</evidence>
<dbReference type="PROSITE" id="PS50075">
    <property type="entry name" value="CARRIER"/>
    <property type="match status" value="1"/>
</dbReference>
<keyword evidence="2" id="KW-0597">Phosphoprotein</keyword>
<dbReference type="Gene3D" id="1.10.1200.10">
    <property type="entry name" value="ACP-like"/>
    <property type="match status" value="1"/>
</dbReference>